<dbReference type="InterPro" id="IPR027417">
    <property type="entry name" value="P-loop_NTPase"/>
</dbReference>
<feature type="domain" description="CobQ/CobB/MinD/ParA nucleotide binding" evidence="3">
    <location>
        <begin position="2"/>
        <end position="190"/>
    </location>
</feature>
<accession>A0A3N6P1P7</accession>
<keyword evidence="5" id="KW-1185">Reference proteome</keyword>
<evidence type="ECO:0000313" key="4">
    <source>
        <dbReference type="EMBL" id="RQG89015.1"/>
    </source>
</evidence>
<dbReference type="Pfam" id="PF01656">
    <property type="entry name" value="CbiA"/>
    <property type="match status" value="1"/>
</dbReference>
<keyword evidence="2" id="KW-0067">ATP-binding</keyword>
<dbReference type="PANTHER" id="PTHR43384:SF6">
    <property type="entry name" value="SEPTUM SITE-DETERMINING PROTEIN MIND HOMOLOG, CHLOROPLASTIC"/>
    <property type="match status" value="1"/>
</dbReference>
<dbReference type="AlphaFoldDB" id="A0A3N6P1P7"/>
<dbReference type="InterPro" id="IPR050625">
    <property type="entry name" value="ParA/MinD_ATPase"/>
</dbReference>
<proteinExistence type="predicted"/>
<sequence>MIAIAGSKGGCGKTTVTVGLARAFARAGDPTVAVDADRQLPNLHAVANVDRTPTLATVEADAVGAAVQPLSGTTGAGVIAAPDTTDRIDLETALDRLGNEDVRILLDCPSGCGPDVTDPLAVADAVVVVTTDTDRARRGARTTIELARRLEVPVAGAVVTKHGGETETIGSELGIPVLGTIPEHDAPLSADATERAFDHVVDRLRRESFPDRARAATDSNRLSTGICALDGALGGGFRPGSVVALTADPASQSEHLLAALTGTRGTLYLTAARSRRSVERTLESTREGAVTPTVRRVGGDARFEDATELIDKLPEGANLVIDSMNAFERGDRERYLEFLSGLVDRVTETDGLAVCHCLEGGSTPTNRSVTTHLADVVVSLRTYSAGVGTGIEHTLSIPKVRTERAAVETVALELDTDRDYEREREPSSARRR</sequence>
<dbReference type="Proteomes" id="UP000273828">
    <property type="component" value="Unassembled WGS sequence"/>
</dbReference>
<reference evidence="4 5" key="1">
    <citation type="submission" date="2018-10" db="EMBL/GenBank/DDBJ databases">
        <title>Natrarchaeobius chitinivorans gen. nov., sp. nov., and Natrarchaeobius haloalkaliphilus sp. nov., alkaliphilic, chitin-utilizing haloarchaea from hypersaline alkaline lakes.</title>
        <authorList>
            <person name="Sorokin D.Y."/>
            <person name="Elcheninov A.G."/>
            <person name="Kostrikina N.A."/>
            <person name="Bale N.J."/>
            <person name="Sinninghe Damste J.S."/>
            <person name="Khijniak T.V."/>
            <person name="Kublanov I.V."/>
            <person name="Toshchakov S.V."/>
        </authorList>
    </citation>
    <scope>NUCLEOTIDE SEQUENCE [LARGE SCALE GENOMIC DNA]</scope>
    <source>
        <strain evidence="4 5">AArcht-Sl</strain>
    </source>
</reference>
<evidence type="ECO:0000256" key="2">
    <source>
        <dbReference type="ARBA" id="ARBA00022840"/>
    </source>
</evidence>
<keyword evidence="1" id="KW-0547">Nucleotide-binding</keyword>
<dbReference type="SUPFAM" id="SSF52540">
    <property type="entry name" value="P-loop containing nucleoside triphosphate hydrolases"/>
    <property type="match status" value="2"/>
</dbReference>
<dbReference type="Gene3D" id="3.40.50.300">
    <property type="entry name" value="P-loop containing nucleotide triphosphate hydrolases"/>
    <property type="match status" value="2"/>
</dbReference>
<name>A0A3N6P1P7_9EURY</name>
<evidence type="ECO:0000313" key="5">
    <source>
        <dbReference type="Proteomes" id="UP000273828"/>
    </source>
</evidence>
<dbReference type="GO" id="GO:0051782">
    <property type="term" value="P:negative regulation of cell division"/>
    <property type="evidence" value="ECO:0007669"/>
    <property type="project" value="TreeGrafter"/>
</dbReference>
<dbReference type="GO" id="GO:0005524">
    <property type="term" value="F:ATP binding"/>
    <property type="evidence" value="ECO:0007669"/>
    <property type="project" value="UniProtKB-KW"/>
</dbReference>
<dbReference type="OrthoDB" id="238619at2157"/>
<evidence type="ECO:0000259" key="3">
    <source>
        <dbReference type="Pfam" id="PF01656"/>
    </source>
</evidence>
<dbReference type="GO" id="GO:0016887">
    <property type="term" value="F:ATP hydrolysis activity"/>
    <property type="evidence" value="ECO:0007669"/>
    <property type="project" value="TreeGrafter"/>
</dbReference>
<dbReference type="InterPro" id="IPR055549">
    <property type="entry name" value="DUF7125"/>
</dbReference>
<dbReference type="PANTHER" id="PTHR43384">
    <property type="entry name" value="SEPTUM SITE-DETERMINING PROTEIN MIND HOMOLOG, CHLOROPLASTIC-RELATED"/>
    <property type="match status" value="1"/>
</dbReference>
<dbReference type="GO" id="GO:0005829">
    <property type="term" value="C:cytosol"/>
    <property type="evidence" value="ECO:0007669"/>
    <property type="project" value="TreeGrafter"/>
</dbReference>
<dbReference type="GO" id="GO:0009898">
    <property type="term" value="C:cytoplasmic side of plasma membrane"/>
    <property type="evidence" value="ECO:0007669"/>
    <property type="project" value="TreeGrafter"/>
</dbReference>
<dbReference type="EMBL" id="REFY01000004">
    <property type="protein sequence ID" value="RQG89015.1"/>
    <property type="molecule type" value="Genomic_DNA"/>
</dbReference>
<dbReference type="RefSeq" id="WP_124178704.1">
    <property type="nucleotide sequence ID" value="NZ_REFY01000004.1"/>
</dbReference>
<dbReference type="CDD" id="cd02042">
    <property type="entry name" value="ParAB_family"/>
    <property type="match status" value="1"/>
</dbReference>
<organism evidence="4 5">
    <name type="scientific">Natrarchaeobius halalkaliphilus</name>
    <dbReference type="NCBI Taxonomy" id="1679091"/>
    <lineage>
        <taxon>Archaea</taxon>
        <taxon>Methanobacteriati</taxon>
        <taxon>Methanobacteriota</taxon>
        <taxon>Stenosarchaea group</taxon>
        <taxon>Halobacteria</taxon>
        <taxon>Halobacteriales</taxon>
        <taxon>Natrialbaceae</taxon>
        <taxon>Natrarchaeobius</taxon>
    </lineage>
</organism>
<dbReference type="Pfam" id="PF23442">
    <property type="entry name" value="DUF7125"/>
    <property type="match status" value="1"/>
</dbReference>
<comment type="caution">
    <text evidence="4">The sequence shown here is derived from an EMBL/GenBank/DDBJ whole genome shotgun (WGS) entry which is preliminary data.</text>
</comment>
<protein>
    <recommendedName>
        <fullName evidence="3">CobQ/CobB/MinD/ParA nucleotide binding domain-containing protein</fullName>
    </recommendedName>
</protein>
<dbReference type="InterPro" id="IPR002586">
    <property type="entry name" value="CobQ/CobB/MinD/ParA_Nub-bd_dom"/>
</dbReference>
<evidence type="ECO:0000256" key="1">
    <source>
        <dbReference type="ARBA" id="ARBA00022741"/>
    </source>
</evidence>
<gene>
    <name evidence="4" type="ORF">EA462_11575</name>
</gene>